<protein>
    <submittedName>
        <fullName evidence="1">DUF4194 domain-containing protein</fullName>
    </submittedName>
</protein>
<gene>
    <name evidence="1" type="ORF">EXE63_05675</name>
</gene>
<dbReference type="Pfam" id="PF13835">
    <property type="entry name" value="DUF4194"/>
    <property type="match status" value="1"/>
</dbReference>
<sequence>MNPDETFPFEAKRALVQLLRGPVVTHEAHRQQWSTILAHRTEIERRLADVFLDLVLDIDDGIAFTRPQPAPDDPKLAPPQVLRTETLTFMDTLVILVLRHELLVAQPGDRVIVDYDDVVASMDPYRGRYTTDDAGFRKRINASWEKMKKYSLVSPADTPGRFEVSPVLRQLFDADEVALVEAEYRRLLEAEDGDG</sequence>
<dbReference type="AlphaFoldDB" id="A0A6H0S1W6"/>
<dbReference type="KEGG" id="mfre:EXE63_05675"/>
<dbReference type="InterPro" id="IPR025449">
    <property type="entry name" value="JetB"/>
</dbReference>
<evidence type="ECO:0000313" key="1">
    <source>
        <dbReference type="EMBL" id="QIV80439.1"/>
    </source>
</evidence>
<name>A0A6H0S1W6_9MYCO</name>
<reference evidence="1 2" key="1">
    <citation type="submission" date="2019-04" db="EMBL/GenBank/DDBJ databases">
        <title>Draft, Whole-Genome Sequence of the Anthracene-degrading Mycobacterium frederiksbergense LB501T, Isolated from a Polycyclic Aromatic Hydrocarbon (PAH)-Contaminated Soil.</title>
        <authorList>
            <person name="Augelletti F."/>
        </authorList>
    </citation>
    <scope>NUCLEOTIDE SEQUENCE [LARGE SCALE GENOMIC DNA]</scope>
    <source>
        <strain evidence="1 2">LB 501T</strain>
    </source>
</reference>
<accession>A0A6H0S1W6</accession>
<dbReference type="Proteomes" id="UP000501849">
    <property type="component" value="Chromosome"/>
</dbReference>
<dbReference type="EMBL" id="CP038799">
    <property type="protein sequence ID" value="QIV80439.1"/>
    <property type="molecule type" value="Genomic_DNA"/>
</dbReference>
<organism evidence="1 2">
    <name type="scientific">Mycolicibacterium frederiksbergense</name>
    <dbReference type="NCBI Taxonomy" id="117567"/>
    <lineage>
        <taxon>Bacteria</taxon>
        <taxon>Bacillati</taxon>
        <taxon>Actinomycetota</taxon>
        <taxon>Actinomycetes</taxon>
        <taxon>Mycobacteriales</taxon>
        <taxon>Mycobacteriaceae</taxon>
        <taxon>Mycolicibacterium</taxon>
    </lineage>
</organism>
<dbReference type="RefSeq" id="WP_168141157.1">
    <property type="nucleotide sequence ID" value="NZ_CBCSDT010000013.1"/>
</dbReference>
<keyword evidence="2" id="KW-1185">Reference proteome</keyword>
<proteinExistence type="predicted"/>
<evidence type="ECO:0000313" key="2">
    <source>
        <dbReference type="Proteomes" id="UP000501849"/>
    </source>
</evidence>